<proteinExistence type="predicted"/>
<keyword evidence="2" id="KW-1185">Reference proteome</keyword>
<reference evidence="1" key="1">
    <citation type="submission" date="2022-08" db="EMBL/GenBank/DDBJ databases">
        <authorList>
            <person name="Gutierrez-Valencia J."/>
        </authorList>
    </citation>
    <scope>NUCLEOTIDE SEQUENCE</scope>
</reference>
<organism evidence="1 2">
    <name type="scientific">Linum tenue</name>
    <dbReference type="NCBI Taxonomy" id="586396"/>
    <lineage>
        <taxon>Eukaryota</taxon>
        <taxon>Viridiplantae</taxon>
        <taxon>Streptophyta</taxon>
        <taxon>Embryophyta</taxon>
        <taxon>Tracheophyta</taxon>
        <taxon>Spermatophyta</taxon>
        <taxon>Magnoliopsida</taxon>
        <taxon>eudicotyledons</taxon>
        <taxon>Gunneridae</taxon>
        <taxon>Pentapetalae</taxon>
        <taxon>rosids</taxon>
        <taxon>fabids</taxon>
        <taxon>Malpighiales</taxon>
        <taxon>Linaceae</taxon>
        <taxon>Linum</taxon>
    </lineage>
</organism>
<evidence type="ECO:0000313" key="2">
    <source>
        <dbReference type="Proteomes" id="UP001154282"/>
    </source>
</evidence>
<accession>A0AAV0LUB3</accession>
<sequence length="34" mass="3734">MGTRIKIYAQDVELSFVPPVTGESQKKSRLKLGG</sequence>
<gene>
    <name evidence="1" type="ORF">LITE_LOCUS25483</name>
</gene>
<dbReference type="Proteomes" id="UP001154282">
    <property type="component" value="Unassembled WGS sequence"/>
</dbReference>
<dbReference type="EMBL" id="CAMGYJ010000006">
    <property type="protein sequence ID" value="CAI0437492.1"/>
    <property type="molecule type" value="Genomic_DNA"/>
</dbReference>
<protein>
    <submittedName>
        <fullName evidence="1">Uncharacterized protein</fullName>
    </submittedName>
</protein>
<name>A0AAV0LUB3_9ROSI</name>
<comment type="caution">
    <text evidence="1">The sequence shown here is derived from an EMBL/GenBank/DDBJ whole genome shotgun (WGS) entry which is preliminary data.</text>
</comment>
<evidence type="ECO:0000313" key="1">
    <source>
        <dbReference type="EMBL" id="CAI0437492.1"/>
    </source>
</evidence>
<dbReference type="AlphaFoldDB" id="A0AAV0LUB3"/>